<reference evidence="2" key="1">
    <citation type="submission" date="2019-09" db="EMBL/GenBank/DDBJ databases">
        <title>Draft genome information of white flower Hibiscus syriacus.</title>
        <authorList>
            <person name="Kim Y.-M."/>
        </authorList>
    </citation>
    <scope>NUCLEOTIDE SEQUENCE [LARGE SCALE GENOMIC DNA]</scope>
    <source>
        <strain evidence="2">YM2019G1</strain>
    </source>
</reference>
<evidence type="ECO:0000256" key="1">
    <source>
        <dbReference type="SAM" id="MobiDB-lite"/>
    </source>
</evidence>
<dbReference type="AlphaFoldDB" id="A0A6A2ZSY2"/>
<evidence type="ECO:0000313" key="3">
    <source>
        <dbReference type="Proteomes" id="UP000436088"/>
    </source>
</evidence>
<evidence type="ECO:0000313" key="2">
    <source>
        <dbReference type="EMBL" id="KAE8693975.1"/>
    </source>
</evidence>
<organism evidence="2 3">
    <name type="scientific">Hibiscus syriacus</name>
    <name type="common">Rose of Sharon</name>
    <dbReference type="NCBI Taxonomy" id="106335"/>
    <lineage>
        <taxon>Eukaryota</taxon>
        <taxon>Viridiplantae</taxon>
        <taxon>Streptophyta</taxon>
        <taxon>Embryophyta</taxon>
        <taxon>Tracheophyta</taxon>
        <taxon>Spermatophyta</taxon>
        <taxon>Magnoliopsida</taxon>
        <taxon>eudicotyledons</taxon>
        <taxon>Gunneridae</taxon>
        <taxon>Pentapetalae</taxon>
        <taxon>rosids</taxon>
        <taxon>malvids</taxon>
        <taxon>Malvales</taxon>
        <taxon>Malvaceae</taxon>
        <taxon>Malvoideae</taxon>
        <taxon>Hibiscus</taxon>
    </lineage>
</organism>
<sequence length="74" mass="8274">MSSYRNIESVANGSTVTDSDDHQVPETMSSPVPPQVQDHGMIGMSCKLQNYQHVRKEKNMDFPNPYLMIGTCEA</sequence>
<feature type="compositionally biased region" description="Polar residues" evidence="1">
    <location>
        <begin position="1"/>
        <end position="17"/>
    </location>
</feature>
<keyword evidence="3" id="KW-1185">Reference proteome</keyword>
<name>A0A6A2ZSY2_HIBSY</name>
<feature type="region of interest" description="Disordered" evidence="1">
    <location>
        <begin position="1"/>
        <end position="40"/>
    </location>
</feature>
<comment type="caution">
    <text evidence="2">The sequence shown here is derived from an EMBL/GenBank/DDBJ whole genome shotgun (WGS) entry which is preliminary data.</text>
</comment>
<gene>
    <name evidence="2" type="ORF">F3Y22_tig00110788pilonHSYRG00205</name>
</gene>
<dbReference type="EMBL" id="VEPZ02001112">
    <property type="protein sequence ID" value="KAE8693975.1"/>
    <property type="molecule type" value="Genomic_DNA"/>
</dbReference>
<dbReference type="Proteomes" id="UP000436088">
    <property type="component" value="Unassembled WGS sequence"/>
</dbReference>
<proteinExistence type="predicted"/>
<accession>A0A6A2ZSY2</accession>
<protein>
    <submittedName>
        <fullName evidence="2">Uncharacterized protein</fullName>
    </submittedName>
</protein>